<dbReference type="PANTHER" id="PTHR34220:SF7">
    <property type="entry name" value="SENSOR HISTIDINE KINASE YPDA"/>
    <property type="match status" value="1"/>
</dbReference>
<dbReference type="InterPro" id="IPR036890">
    <property type="entry name" value="HATPase_C_sf"/>
</dbReference>
<dbReference type="CDD" id="cd06225">
    <property type="entry name" value="HAMP"/>
    <property type="match status" value="1"/>
</dbReference>
<dbReference type="PANTHER" id="PTHR34220">
    <property type="entry name" value="SENSOR HISTIDINE KINASE YPDA"/>
    <property type="match status" value="1"/>
</dbReference>
<keyword evidence="7" id="KW-0812">Transmembrane</keyword>
<proteinExistence type="predicted"/>
<dbReference type="InterPro" id="IPR003594">
    <property type="entry name" value="HATPase_dom"/>
</dbReference>
<keyword evidence="4" id="KW-0808">Transferase</keyword>
<feature type="transmembrane region" description="Helical" evidence="7">
    <location>
        <begin position="256"/>
        <end position="275"/>
    </location>
</feature>
<protein>
    <submittedName>
        <fullName evidence="9">Sensor histidine kinase</fullName>
    </submittedName>
</protein>
<dbReference type="Proteomes" id="UP000790580">
    <property type="component" value="Unassembled WGS sequence"/>
</dbReference>
<evidence type="ECO:0000256" key="6">
    <source>
        <dbReference type="ARBA" id="ARBA00023136"/>
    </source>
</evidence>
<dbReference type="Gene3D" id="6.10.340.10">
    <property type="match status" value="1"/>
</dbReference>
<feature type="domain" description="HAMP" evidence="8">
    <location>
        <begin position="277"/>
        <end position="329"/>
    </location>
</feature>
<evidence type="ECO:0000313" key="10">
    <source>
        <dbReference type="Proteomes" id="UP000790580"/>
    </source>
</evidence>
<dbReference type="GO" id="GO:0016301">
    <property type="term" value="F:kinase activity"/>
    <property type="evidence" value="ECO:0007669"/>
    <property type="project" value="UniProtKB-KW"/>
</dbReference>
<reference evidence="9 10" key="1">
    <citation type="submission" date="2021-06" db="EMBL/GenBank/DDBJ databases">
        <title>Bacillus sp. RD4P76, an endophyte from a halophyte.</title>
        <authorList>
            <person name="Sun J.-Q."/>
        </authorList>
    </citation>
    <scope>NUCLEOTIDE SEQUENCE [LARGE SCALE GENOMIC DNA]</scope>
    <source>
        <strain evidence="9 10">JCM 17098</strain>
    </source>
</reference>
<dbReference type="Pfam" id="PF02518">
    <property type="entry name" value="HATPase_c"/>
    <property type="match status" value="1"/>
</dbReference>
<evidence type="ECO:0000256" key="3">
    <source>
        <dbReference type="ARBA" id="ARBA00022553"/>
    </source>
</evidence>
<organism evidence="9 10">
    <name type="scientific">Evansella alkalicola</name>
    <dbReference type="NCBI Taxonomy" id="745819"/>
    <lineage>
        <taxon>Bacteria</taxon>
        <taxon>Bacillati</taxon>
        <taxon>Bacillota</taxon>
        <taxon>Bacilli</taxon>
        <taxon>Bacillales</taxon>
        <taxon>Bacillaceae</taxon>
        <taxon>Evansella</taxon>
    </lineage>
</organism>
<dbReference type="SUPFAM" id="SSF55874">
    <property type="entry name" value="ATPase domain of HSP90 chaperone/DNA topoisomerase II/histidine kinase"/>
    <property type="match status" value="1"/>
</dbReference>
<dbReference type="PROSITE" id="PS50885">
    <property type="entry name" value="HAMP"/>
    <property type="match status" value="1"/>
</dbReference>
<evidence type="ECO:0000256" key="7">
    <source>
        <dbReference type="SAM" id="Phobius"/>
    </source>
</evidence>
<dbReference type="SMART" id="SM00304">
    <property type="entry name" value="HAMP"/>
    <property type="match status" value="1"/>
</dbReference>
<dbReference type="InterPro" id="IPR010559">
    <property type="entry name" value="Sig_transdc_His_kin_internal"/>
</dbReference>
<keyword evidence="7" id="KW-1133">Transmembrane helix</keyword>
<evidence type="ECO:0000313" key="9">
    <source>
        <dbReference type="EMBL" id="MBU9721527.1"/>
    </source>
</evidence>
<evidence type="ECO:0000259" key="8">
    <source>
        <dbReference type="PROSITE" id="PS50885"/>
    </source>
</evidence>
<keyword evidence="10" id="KW-1185">Reference proteome</keyword>
<name>A0ABS6JWA5_9BACI</name>
<evidence type="ECO:0000256" key="2">
    <source>
        <dbReference type="ARBA" id="ARBA00022475"/>
    </source>
</evidence>
<evidence type="ECO:0000256" key="5">
    <source>
        <dbReference type="ARBA" id="ARBA00022777"/>
    </source>
</evidence>
<dbReference type="Pfam" id="PF06580">
    <property type="entry name" value="His_kinase"/>
    <property type="match status" value="1"/>
</dbReference>
<evidence type="ECO:0000256" key="1">
    <source>
        <dbReference type="ARBA" id="ARBA00004651"/>
    </source>
</evidence>
<dbReference type="InterPro" id="IPR050640">
    <property type="entry name" value="Bact_2-comp_sensor_kinase"/>
</dbReference>
<gene>
    <name evidence="9" type="ORF">KS407_08725</name>
</gene>
<dbReference type="Pfam" id="PF00672">
    <property type="entry name" value="HAMP"/>
    <property type="match status" value="1"/>
</dbReference>
<dbReference type="InterPro" id="IPR003660">
    <property type="entry name" value="HAMP_dom"/>
</dbReference>
<keyword evidence="6 7" id="KW-0472">Membrane</keyword>
<comment type="caution">
    <text evidence="9">The sequence shown here is derived from an EMBL/GenBank/DDBJ whole genome shotgun (WGS) entry which is preliminary data.</text>
</comment>
<dbReference type="Gene3D" id="3.30.565.10">
    <property type="entry name" value="Histidine kinase-like ATPase, C-terminal domain"/>
    <property type="match status" value="1"/>
</dbReference>
<dbReference type="EMBL" id="JAHQCR010000036">
    <property type="protein sequence ID" value="MBU9721527.1"/>
    <property type="molecule type" value="Genomic_DNA"/>
</dbReference>
<keyword evidence="5 9" id="KW-0418">Kinase</keyword>
<accession>A0ABS6JWA5</accession>
<comment type="subcellular location">
    <subcellularLocation>
        <location evidence="1">Cell membrane</location>
        <topology evidence="1">Multi-pass membrane protein</topology>
    </subcellularLocation>
</comment>
<keyword evidence="2" id="KW-1003">Cell membrane</keyword>
<evidence type="ECO:0000256" key="4">
    <source>
        <dbReference type="ARBA" id="ARBA00022679"/>
    </source>
</evidence>
<sequence>MIFVFSIVSIITFQIVSSMLQDNAERQIQQTAVQASGRMEALYEQVELLSSQVSTNINVQELLLKELDGYTTNFEERQYLMQVVDLFLAYTKGIESFELYLNDGDRILPLNHGNLYSVVDRKWIEKADENKGEMVFAGEDPWDENYYLAIKQVTLLERWFSPGGYLVARVKQDYLSVEDSQDQGEYIIVLDQESSLISSNFDGDHELILNESRENIIIDDEEYMLVSHHSEITGWETIFLTPVSTVTKDVSVLRTALMIAVGLGCVLFIVVTYPLSTMITRPIQKLTETMRDGSAGALKENPSIPSTIEIDELNATYNTMVGTMNHLIQVVYEKELHRSRAELKALQAQINPHFLFNTLEALYWDLLEKGEDELSEYVLDMADLFRYTISNSQKEDWVTLKEEITHVERYMRIMKIRFEDRLTWKVNMPKEFEIVEIPKLIIQPIVENAILHGIGNKVGVGSVEVNVRPEDWNGKGYLVIEVKDDGAGMEEGTLHEVTARLTDTDTNHSVTTKHGMALVNVNQRLRLSFPDDGQNGIKLESALGKGTCVFIRLPLNG</sequence>
<keyword evidence="3" id="KW-0597">Phosphoprotein</keyword>